<feature type="domain" description="DUF4371" evidence="1">
    <location>
        <begin position="4"/>
        <end position="109"/>
    </location>
</feature>
<reference evidence="3 4" key="1">
    <citation type="journal article" date="2022" name="Nat. Genet.">
        <title>Improved pea reference genome and pan-genome highlight genomic features and evolutionary characteristics.</title>
        <authorList>
            <person name="Yang T."/>
            <person name="Liu R."/>
            <person name="Luo Y."/>
            <person name="Hu S."/>
            <person name="Wang D."/>
            <person name="Wang C."/>
            <person name="Pandey M.K."/>
            <person name="Ge S."/>
            <person name="Xu Q."/>
            <person name="Li N."/>
            <person name="Li G."/>
            <person name="Huang Y."/>
            <person name="Saxena R.K."/>
            <person name="Ji Y."/>
            <person name="Li M."/>
            <person name="Yan X."/>
            <person name="He Y."/>
            <person name="Liu Y."/>
            <person name="Wang X."/>
            <person name="Xiang C."/>
            <person name="Varshney R.K."/>
            <person name="Ding H."/>
            <person name="Gao S."/>
            <person name="Zong X."/>
        </authorList>
    </citation>
    <scope>NUCLEOTIDE SEQUENCE [LARGE SCALE GENOMIC DNA]</scope>
    <source>
        <strain evidence="3 4">cv. Zhongwan 6</strain>
    </source>
</reference>
<dbReference type="PANTHER" id="PTHR11697:SF230">
    <property type="entry name" value="ZINC FINGER, MYM DOMAIN CONTAINING 1"/>
    <property type="match status" value="1"/>
</dbReference>
<organism evidence="3 4">
    <name type="scientific">Pisum sativum</name>
    <name type="common">Garden pea</name>
    <name type="synonym">Lathyrus oleraceus</name>
    <dbReference type="NCBI Taxonomy" id="3888"/>
    <lineage>
        <taxon>Eukaryota</taxon>
        <taxon>Viridiplantae</taxon>
        <taxon>Streptophyta</taxon>
        <taxon>Embryophyta</taxon>
        <taxon>Tracheophyta</taxon>
        <taxon>Spermatophyta</taxon>
        <taxon>Magnoliopsida</taxon>
        <taxon>eudicotyledons</taxon>
        <taxon>Gunneridae</taxon>
        <taxon>Pentapetalae</taxon>
        <taxon>rosids</taxon>
        <taxon>fabids</taxon>
        <taxon>Fabales</taxon>
        <taxon>Fabaceae</taxon>
        <taxon>Papilionoideae</taxon>
        <taxon>50 kb inversion clade</taxon>
        <taxon>NPAAA clade</taxon>
        <taxon>Hologalegina</taxon>
        <taxon>IRL clade</taxon>
        <taxon>Fabeae</taxon>
        <taxon>Lathyrus</taxon>
    </lineage>
</organism>
<dbReference type="PANTHER" id="PTHR11697">
    <property type="entry name" value="GENERAL TRANSCRIPTION FACTOR 2-RELATED ZINC FINGER PROTEIN"/>
    <property type="match status" value="1"/>
</dbReference>
<dbReference type="Pfam" id="PF14291">
    <property type="entry name" value="DUF4371"/>
    <property type="match status" value="1"/>
</dbReference>
<dbReference type="EMBL" id="JAMSHJ010000007">
    <property type="protein sequence ID" value="KAI5387099.1"/>
    <property type="molecule type" value="Genomic_DNA"/>
</dbReference>
<dbReference type="Proteomes" id="UP001058974">
    <property type="component" value="Chromosome 7"/>
</dbReference>
<comment type="caution">
    <text evidence="3">The sequence shown here is derived from an EMBL/GenBank/DDBJ whole genome shotgun (WGS) entry which is preliminary data.</text>
</comment>
<dbReference type="Gramene" id="Psat07G0330900-T1">
    <property type="protein sequence ID" value="KAI5387099.1"/>
    <property type="gene ID" value="KIW84_073309"/>
</dbReference>
<evidence type="ECO:0000313" key="3">
    <source>
        <dbReference type="EMBL" id="KAI5387099.1"/>
    </source>
</evidence>
<dbReference type="InterPro" id="IPR025398">
    <property type="entry name" value="DUF4371"/>
</dbReference>
<dbReference type="Gramene" id="Psat07G0330800-T1">
    <property type="protein sequence ID" value="KAI5387098.1"/>
    <property type="gene ID" value="KIW84_073308"/>
</dbReference>
<proteinExistence type="predicted"/>
<evidence type="ECO:0000313" key="4">
    <source>
        <dbReference type="Proteomes" id="UP001058974"/>
    </source>
</evidence>
<gene>
    <name evidence="2" type="ORF">KIW84_073308</name>
    <name evidence="3" type="ORF">KIW84_073309</name>
</gene>
<evidence type="ECO:0000259" key="1">
    <source>
        <dbReference type="Pfam" id="PF14291"/>
    </source>
</evidence>
<evidence type="ECO:0000313" key="2">
    <source>
        <dbReference type="EMBL" id="KAI5387098.1"/>
    </source>
</evidence>
<accession>A0A9D4ZX59</accession>
<dbReference type="InterPro" id="IPR055298">
    <property type="entry name" value="AtLOH3-like"/>
</dbReference>
<keyword evidence="4" id="KW-1185">Reference proteome</keyword>
<dbReference type="EMBL" id="JAMSHJ010000007">
    <property type="protein sequence ID" value="KAI5387098.1"/>
    <property type="molecule type" value="Genomic_DNA"/>
</dbReference>
<dbReference type="AlphaFoldDB" id="A0A9D4ZX59"/>
<protein>
    <recommendedName>
        <fullName evidence="1">DUF4371 domain-containing protein</fullName>
    </recommendedName>
</protein>
<name>A0A9D4ZX59_PEA</name>
<sequence length="269" mass="30569">MNVEYHVRVNTSLIATKFLLMWYVPFRGSDESINSYFKGSFLELVDTLKEINPEITSVIDCAPGNNLISAPKIQKDLVTTYAYEITQQIVCDIVDDMFFVLIDECGDVAGFINDLSLALQKHDQDLLNALSLVNATKQELQEMRNDGWEELISNVIEICNKHDIDVSDMDVSYVQGKKPRRYAITSSVFNLNHYKHDYLFSILDLQLHKLNARFDEENTEILQCVSCLSPSSSFAAFDVKKLLRIVELYPNDFFRYAGSGGVTSTSELC</sequence>